<dbReference type="AlphaFoldDB" id="A0A0S4LR12"/>
<sequence length="140" mass="14659">MSKSRFPWVQAGRVLLSGTIFCTILVATGESALAHGDGIPETSSSQSSPSNQSNLASPEAARLQAACWALTIPYGAAKMAYAIGGGIVGGFAWVVTGGNMEAAKSIWVPSMTGDYIVQPQHLTREKHLYFVGVSSEGPRS</sequence>
<dbReference type="RefSeq" id="WP_090900343.1">
    <property type="nucleotide sequence ID" value="NZ_CZPZ01000032.1"/>
</dbReference>
<feature type="compositionally biased region" description="Low complexity" evidence="1">
    <location>
        <begin position="43"/>
        <end position="56"/>
    </location>
</feature>
<dbReference type="Proteomes" id="UP000198736">
    <property type="component" value="Unassembled WGS sequence"/>
</dbReference>
<reference evidence="3" key="1">
    <citation type="submission" date="2015-10" db="EMBL/GenBank/DDBJ databases">
        <authorList>
            <person name="Luecker S."/>
            <person name="Luecker S."/>
        </authorList>
    </citation>
    <scope>NUCLEOTIDE SEQUENCE [LARGE SCALE GENOMIC DNA]</scope>
</reference>
<proteinExistence type="predicted"/>
<evidence type="ECO:0000313" key="3">
    <source>
        <dbReference type="Proteomes" id="UP000198736"/>
    </source>
</evidence>
<keyword evidence="3" id="KW-1185">Reference proteome</keyword>
<feature type="region of interest" description="Disordered" evidence="1">
    <location>
        <begin position="36"/>
        <end position="56"/>
    </location>
</feature>
<accession>A0A0S4LR12</accession>
<evidence type="ECO:0000256" key="1">
    <source>
        <dbReference type="SAM" id="MobiDB-lite"/>
    </source>
</evidence>
<dbReference type="EMBL" id="CZPZ01000032">
    <property type="protein sequence ID" value="CUS38390.1"/>
    <property type="molecule type" value="Genomic_DNA"/>
</dbReference>
<organism evidence="2 3">
    <name type="scientific">Candidatus Nitrospira nitrificans</name>
    <dbReference type="NCBI Taxonomy" id="1742973"/>
    <lineage>
        <taxon>Bacteria</taxon>
        <taxon>Pseudomonadati</taxon>
        <taxon>Nitrospirota</taxon>
        <taxon>Nitrospiria</taxon>
        <taxon>Nitrospirales</taxon>
        <taxon>Nitrospiraceae</taxon>
        <taxon>Nitrospira</taxon>
    </lineage>
</organism>
<gene>
    <name evidence="2" type="ORF">COMA2_50062</name>
</gene>
<protein>
    <submittedName>
        <fullName evidence="2">Uncharacterized protein</fullName>
    </submittedName>
</protein>
<evidence type="ECO:0000313" key="2">
    <source>
        <dbReference type="EMBL" id="CUS38390.1"/>
    </source>
</evidence>
<name>A0A0S4LR12_9BACT</name>
<dbReference type="OrthoDB" id="9814818at2"/>